<feature type="non-terminal residue" evidence="1">
    <location>
        <position position="84"/>
    </location>
</feature>
<evidence type="ECO:0000313" key="1">
    <source>
        <dbReference type="EMBL" id="EME89352.1"/>
    </source>
</evidence>
<dbReference type="RefSeq" id="XP_007919666.1">
    <property type="nucleotide sequence ID" value="XM_007921475.1"/>
</dbReference>
<feature type="non-terminal residue" evidence="1">
    <location>
        <position position="1"/>
    </location>
</feature>
<dbReference type="Gene3D" id="3.40.50.150">
    <property type="entry name" value="Vaccinia Virus protein VP39"/>
    <property type="match status" value="1"/>
</dbReference>
<dbReference type="KEGG" id="pfj:MYCFIDRAFT_19669"/>
<dbReference type="Proteomes" id="UP000016932">
    <property type="component" value="Unassembled WGS sequence"/>
</dbReference>
<dbReference type="AlphaFoldDB" id="N1QCI4"/>
<dbReference type="SUPFAM" id="SSF53335">
    <property type="entry name" value="S-adenosyl-L-methionine-dependent methyltransferases"/>
    <property type="match status" value="1"/>
</dbReference>
<dbReference type="EMBL" id="KB446555">
    <property type="protein sequence ID" value="EME89352.1"/>
    <property type="molecule type" value="Genomic_DNA"/>
</dbReference>
<evidence type="ECO:0008006" key="3">
    <source>
        <dbReference type="Google" id="ProtNLM"/>
    </source>
</evidence>
<organism evidence="1 2">
    <name type="scientific">Pseudocercospora fijiensis (strain CIRAD86)</name>
    <name type="common">Black leaf streak disease fungus</name>
    <name type="synonym">Mycosphaerella fijiensis</name>
    <dbReference type="NCBI Taxonomy" id="383855"/>
    <lineage>
        <taxon>Eukaryota</taxon>
        <taxon>Fungi</taxon>
        <taxon>Dikarya</taxon>
        <taxon>Ascomycota</taxon>
        <taxon>Pezizomycotina</taxon>
        <taxon>Dothideomycetes</taxon>
        <taxon>Dothideomycetidae</taxon>
        <taxon>Mycosphaerellales</taxon>
        <taxon>Mycosphaerellaceae</taxon>
        <taxon>Pseudocercospora</taxon>
    </lineage>
</organism>
<dbReference type="HOGENOM" id="CLU_2533720_0_0_1"/>
<accession>N1QCI4</accession>
<proteinExistence type="predicted"/>
<gene>
    <name evidence="1" type="ORF">MYCFIDRAFT_19669</name>
</gene>
<reference evidence="1 2" key="1">
    <citation type="journal article" date="2012" name="PLoS Pathog.">
        <title>Diverse lifestyles and strategies of plant pathogenesis encoded in the genomes of eighteen Dothideomycetes fungi.</title>
        <authorList>
            <person name="Ohm R.A."/>
            <person name="Feau N."/>
            <person name="Henrissat B."/>
            <person name="Schoch C.L."/>
            <person name="Horwitz B.A."/>
            <person name="Barry K.W."/>
            <person name="Condon B.J."/>
            <person name="Copeland A.C."/>
            <person name="Dhillon B."/>
            <person name="Glaser F."/>
            <person name="Hesse C.N."/>
            <person name="Kosti I."/>
            <person name="LaButti K."/>
            <person name="Lindquist E.A."/>
            <person name="Lucas S."/>
            <person name="Salamov A.A."/>
            <person name="Bradshaw R.E."/>
            <person name="Ciuffetti L."/>
            <person name="Hamelin R.C."/>
            <person name="Kema G.H.J."/>
            <person name="Lawrence C."/>
            <person name="Scott J.A."/>
            <person name="Spatafora J.W."/>
            <person name="Turgeon B.G."/>
            <person name="de Wit P.J.G.M."/>
            <person name="Zhong S."/>
            <person name="Goodwin S.B."/>
            <person name="Grigoriev I.V."/>
        </authorList>
    </citation>
    <scope>NUCLEOTIDE SEQUENCE [LARGE SCALE GENOMIC DNA]</scope>
    <source>
        <strain evidence="1 2">CIRAD86</strain>
    </source>
</reference>
<dbReference type="VEuPathDB" id="FungiDB:MYCFIDRAFT_19669"/>
<keyword evidence="2" id="KW-1185">Reference proteome</keyword>
<dbReference type="InterPro" id="IPR029063">
    <property type="entry name" value="SAM-dependent_MTases_sf"/>
</dbReference>
<protein>
    <recommendedName>
        <fullName evidence="3">Methyltransferase domain-containing protein</fullName>
    </recommendedName>
</protein>
<dbReference type="OrthoDB" id="417697at2759"/>
<sequence length="84" mass="9350">RIADMGTGTGIVVLDLASQLPTTMSFDGFDLSPDQYSQDLPDNVSLKVLDAKATPPPPEVRNRYDVIHLRYLNSAMNEKDWEVV</sequence>
<name>N1QCI4_PSEFD</name>
<dbReference type="CDD" id="cd02440">
    <property type="entry name" value="AdoMet_MTases"/>
    <property type="match status" value="1"/>
</dbReference>
<dbReference type="GeneID" id="19335600"/>
<evidence type="ECO:0000313" key="2">
    <source>
        <dbReference type="Proteomes" id="UP000016932"/>
    </source>
</evidence>